<accession>A0A8D9CB19</accession>
<evidence type="ECO:0000256" key="2">
    <source>
        <dbReference type="ARBA" id="ARBA00022801"/>
    </source>
</evidence>
<evidence type="ECO:0000256" key="4">
    <source>
        <dbReference type="ARBA" id="ARBA00048707"/>
    </source>
</evidence>
<dbReference type="GO" id="GO:0004045">
    <property type="term" value="F:peptidyl-tRNA hydrolase activity"/>
    <property type="evidence" value="ECO:0007669"/>
    <property type="project" value="UniProtKB-EC"/>
</dbReference>
<dbReference type="Pfam" id="PF01981">
    <property type="entry name" value="PTH2"/>
    <property type="match status" value="1"/>
</dbReference>
<evidence type="ECO:0000256" key="1">
    <source>
        <dbReference type="ARBA" id="ARBA00013260"/>
    </source>
</evidence>
<dbReference type="EMBL" id="OU342829">
    <property type="protein sequence ID" value="CAG7581773.1"/>
    <property type="molecule type" value="Genomic_DNA"/>
</dbReference>
<proteinExistence type="inferred from homology"/>
<name>A0A8D9CB19_9VIRU</name>
<comment type="similarity">
    <text evidence="3">Belongs to the PTH2 family.</text>
</comment>
<dbReference type="InterPro" id="IPR023476">
    <property type="entry name" value="Pep_tRNA_hydro_II_dom_sf"/>
</dbReference>
<protein>
    <recommendedName>
        <fullName evidence="1">peptidyl-tRNA hydrolase</fullName>
        <ecNumber evidence="1">3.1.1.29</ecNumber>
    </recommendedName>
</protein>
<evidence type="ECO:0000313" key="5">
    <source>
        <dbReference type="EMBL" id="CAG7581773.1"/>
    </source>
</evidence>
<keyword evidence="2" id="KW-0378">Hydrolase</keyword>
<comment type="catalytic activity">
    <reaction evidence="4">
        <text>an N-acyl-L-alpha-aminoacyl-tRNA + H2O = an N-acyl-L-amino acid + a tRNA + H(+)</text>
        <dbReference type="Rhea" id="RHEA:54448"/>
        <dbReference type="Rhea" id="RHEA-COMP:10123"/>
        <dbReference type="Rhea" id="RHEA-COMP:13883"/>
        <dbReference type="ChEBI" id="CHEBI:15377"/>
        <dbReference type="ChEBI" id="CHEBI:15378"/>
        <dbReference type="ChEBI" id="CHEBI:59874"/>
        <dbReference type="ChEBI" id="CHEBI:78442"/>
        <dbReference type="ChEBI" id="CHEBI:138191"/>
        <dbReference type="EC" id="3.1.1.29"/>
    </reaction>
</comment>
<dbReference type="PANTHER" id="PTHR12649">
    <property type="entry name" value="PEPTIDYL-TRNA HYDROLASE 2"/>
    <property type="match status" value="1"/>
</dbReference>
<evidence type="ECO:0000256" key="3">
    <source>
        <dbReference type="ARBA" id="ARBA00038050"/>
    </source>
</evidence>
<organism evidence="5">
    <name type="scientific">uncultured marine phage</name>
    <dbReference type="NCBI Taxonomy" id="707152"/>
    <lineage>
        <taxon>Viruses</taxon>
        <taxon>environmental samples</taxon>
    </lineage>
</organism>
<sequence length="140" mass="16073">MEREVRQTIVIRKDLGMRRGKEIAQGAHSSGAFLARRLRDHGEVKMEDLSIEKQMWLQEKFTKICLIINHTRDKQGNITEHAEDKMKKLFDDTSKAGLEVHIITDSGKTEFKGVPTITALCIGPNYKDDIDPFTKDLKLY</sequence>
<dbReference type="Gene3D" id="3.40.1490.10">
    <property type="entry name" value="Bit1"/>
    <property type="match status" value="1"/>
</dbReference>
<gene>
    <name evidence="5" type="primary">36</name>
    <name evidence="5" type="ORF">SLAVMIC_01023</name>
</gene>
<dbReference type="EC" id="3.1.1.29" evidence="1"/>
<dbReference type="SUPFAM" id="SSF102462">
    <property type="entry name" value="Peptidyl-tRNA hydrolase II"/>
    <property type="match status" value="1"/>
</dbReference>
<dbReference type="PANTHER" id="PTHR12649:SF11">
    <property type="entry name" value="PEPTIDYL-TRNA HYDROLASE 2, MITOCHONDRIAL"/>
    <property type="match status" value="1"/>
</dbReference>
<reference evidence="5" key="1">
    <citation type="submission" date="2021-06" db="EMBL/GenBank/DDBJ databases">
        <authorList>
            <person name="Gannon L."/>
            <person name="Redgwell R T."/>
            <person name="Michniewski S."/>
            <person name="Harrison D C."/>
            <person name="Millard A."/>
        </authorList>
    </citation>
    <scope>NUCLEOTIDE SEQUENCE</scope>
</reference>
<dbReference type="InterPro" id="IPR002833">
    <property type="entry name" value="PTH2"/>
</dbReference>